<dbReference type="Pfam" id="PF01674">
    <property type="entry name" value="Lipase_2"/>
    <property type="match status" value="1"/>
</dbReference>
<feature type="chain" id="PRO_5039451921" description="Lipase" evidence="2">
    <location>
        <begin position="24"/>
        <end position="309"/>
    </location>
</feature>
<sequence>MRRVMSAATLAAAMLVTAAGTGAADDHLPDPSYSYPGGVLAEVTGPGQSPPGANDRSCRPTAEHPNPVVLLHGLSNDTMSWNTLSPVLTRAGYCVFTTTYGSEGPGPLGATAPVQDSAAQVGRFVDQVLAATGAKHVDLVSHSIGGAVAYYYLSRLGGAAKIGRYIALAAPMHGSTVSGLAAAQPLVESTGSGATATRRCGPCQLSPGAPFLRDFHPNPAATPRIPFTMIVTRYDEIATPYTTGLLDGPNVHNVVLQDLCPTDFTDHNELPSDPVAVHEVLNALDPTHATPSTCTVVLPFLGPVSTPHR</sequence>
<reference evidence="3 4" key="1">
    <citation type="submission" date="2019-10" db="EMBL/GenBank/DDBJ databases">
        <title>Nocardia macrotermitis sp. nov. and Nocardia aurantia sp. nov., isolated from the gut of fungus growing-termite Macrotermes natalensis.</title>
        <authorList>
            <person name="Benndorf R."/>
            <person name="Schwitalla J."/>
            <person name="Martin K."/>
            <person name="De Beer W."/>
            <person name="Kaster A.-K."/>
            <person name="Vollmers J."/>
            <person name="Poulsen M."/>
            <person name="Beemelmanns C."/>
        </authorList>
    </citation>
    <scope>NUCLEOTIDE SEQUENCE [LARGE SCALE GENOMIC DNA]</scope>
    <source>
        <strain evidence="3 4">RB20</strain>
    </source>
</reference>
<dbReference type="InterPro" id="IPR002918">
    <property type="entry name" value="Lipase_EstA/Esterase_EstB"/>
</dbReference>
<gene>
    <name evidence="3" type="ORF">NRB20_58500</name>
</gene>
<comment type="caution">
    <text evidence="3">The sequence shown here is derived from an EMBL/GenBank/DDBJ whole genome shotgun (WGS) entry which is preliminary data.</text>
</comment>
<dbReference type="SUPFAM" id="SSF53474">
    <property type="entry name" value="alpha/beta-Hydrolases"/>
    <property type="match status" value="1"/>
</dbReference>
<feature type="region of interest" description="Disordered" evidence="1">
    <location>
        <begin position="23"/>
        <end position="64"/>
    </location>
</feature>
<feature type="signal peptide" evidence="2">
    <location>
        <begin position="1"/>
        <end position="23"/>
    </location>
</feature>
<evidence type="ECO:0000313" key="4">
    <source>
        <dbReference type="Proteomes" id="UP000438448"/>
    </source>
</evidence>
<keyword evidence="4" id="KW-1185">Reference proteome</keyword>
<protein>
    <recommendedName>
        <fullName evidence="5">Lipase</fullName>
    </recommendedName>
</protein>
<evidence type="ECO:0000256" key="1">
    <source>
        <dbReference type="SAM" id="MobiDB-lite"/>
    </source>
</evidence>
<dbReference type="Gene3D" id="3.40.50.1820">
    <property type="entry name" value="alpha/beta hydrolase"/>
    <property type="match status" value="1"/>
</dbReference>
<dbReference type="GO" id="GO:0016787">
    <property type="term" value="F:hydrolase activity"/>
    <property type="evidence" value="ECO:0007669"/>
    <property type="project" value="InterPro"/>
</dbReference>
<dbReference type="AlphaFoldDB" id="A0A7K0DAM2"/>
<dbReference type="InterPro" id="IPR029058">
    <property type="entry name" value="AB_hydrolase_fold"/>
</dbReference>
<accession>A0A7K0DAM2</accession>
<dbReference type="PANTHER" id="PTHR37946:SF1">
    <property type="entry name" value="SLL1969 PROTEIN"/>
    <property type="match status" value="1"/>
</dbReference>
<dbReference type="GO" id="GO:0016042">
    <property type="term" value="P:lipid catabolic process"/>
    <property type="evidence" value="ECO:0007669"/>
    <property type="project" value="InterPro"/>
</dbReference>
<name>A0A7K0DAM2_9NOCA</name>
<evidence type="ECO:0008006" key="5">
    <source>
        <dbReference type="Google" id="ProtNLM"/>
    </source>
</evidence>
<organism evidence="3 4">
    <name type="scientific">Nocardia macrotermitis</name>
    <dbReference type="NCBI Taxonomy" id="2585198"/>
    <lineage>
        <taxon>Bacteria</taxon>
        <taxon>Bacillati</taxon>
        <taxon>Actinomycetota</taxon>
        <taxon>Actinomycetes</taxon>
        <taxon>Mycobacteriales</taxon>
        <taxon>Nocardiaceae</taxon>
        <taxon>Nocardia</taxon>
    </lineage>
</organism>
<dbReference type="Proteomes" id="UP000438448">
    <property type="component" value="Unassembled WGS sequence"/>
</dbReference>
<evidence type="ECO:0000256" key="2">
    <source>
        <dbReference type="SAM" id="SignalP"/>
    </source>
</evidence>
<evidence type="ECO:0000313" key="3">
    <source>
        <dbReference type="EMBL" id="MQY22728.1"/>
    </source>
</evidence>
<keyword evidence="2" id="KW-0732">Signal</keyword>
<dbReference type="PANTHER" id="PTHR37946">
    <property type="entry name" value="SLL1969 PROTEIN"/>
    <property type="match status" value="1"/>
</dbReference>
<proteinExistence type="predicted"/>
<dbReference type="EMBL" id="WEGK01000015">
    <property type="protein sequence ID" value="MQY22728.1"/>
    <property type="molecule type" value="Genomic_DNA"/>
</dbReference>
<dbReference type="RefSeq" id="WP_319945524.1">
    <property type="nucleotide sequence ID" value="NZ_WEGK01000015.1"/>
</dbReference>